<dbReference type="Proteomes" id="UP000574133">
    <property type="component" value="Unassembled WGS sequence"/>
</dbReference>
<keyword evidence="3" id="KW-1185">Reference proteome</keyword>
<dbReference type="PIRSF" id="PIRSF029895">
    <property type="entry name" value="SpoIV"/>
    <property type="match status" value="1"/>
</dbReference>
<comment type="caution">
    <text evidence="2">The sequence shown here is derived from an EMBL/GenBank/DDBJ whole genome shotgun (WGS) entry which is preliminary data.</text>
</comment>
<dbReference type="AlphaFoldDB" id="A0A841TBS9"/>
<keyword evidence="1" id="KW-1133">Transmembrane helix</keyword>
<evidence type="ECO:0000256" key="1">
    <source>
        <dbReference type="SAM" id="Phobius"/>
    </source>
</evidence>
<dbReference type="NCBIfam" id="TIGR02876">
    <property type="entry name" value="spore_yqfD"/>
    <property type="match status" value="1"/>
</dbReference>
<name>A0A841TBS9_9BACL</name>
<proteinExistence type="predicted"/>
<gene>
    <name evidence="2" type="primary">yqfD</name>
    <name evidence="2" type="ORF">H4Q31_15750</name>
</gene>
<dbReference type="Pfam" id="PF06898">
    <property type="entry name" value="YqfD"/>
    <property type="match status" value="1"/>
</dbReference>
<organism evidence="2 3">
    <name type="scientific">Cohnella lubricantis</name>
    <dbReference type="NCBI Taxonomy" id="2163172"/>
    <lineage>
        <taxon>Bacteria</taxon>
        <taxon>Bacillati</taxon>
        <taxon>Bacillota</taxon>
        <taxon>Bacilli</taxon>
        <taxon>Bacillales</taxon>
        <taxon>Paenibacillaceae</taxon>
        <taxon>Cohnella</taxon>
    </lineage>
</organism>
<sequence>MKGNWLQYIRGIVTVKLIAGDADVFLRDAVAELELWDIGYAPGGKLVFRVTVPDFFRMRPALRRAGARIRIMDRSGLPFQMARLSRRKTFAAGMLGFIVSLYLLSTLVWDVQVEGTERIPADQILQAARAEGIYPYQWSFRLKDSSELASLLAQRIPGISWVGIDKQGTKVTITVVESAKPEQLPPNTPRDLIAKTDAVVSRIVAEGGKPKVIRNERVRKGDVLISGIVGEGDRTQAVVAKGEVLGIVWHEYRIVSPMTTRVKGYTGLEQERSYLLLGNRALQIGGYGQPEYDQFEVMPDTRRLTIGGWTLPFGIYKELEKEVQAEDHKLTEAEAKEAGLRQARAEVLRKSGMGAVIKAEKLLHEQTENGKVILNVLFEVEQSIAVERPIVNAVPSVPAPQAGTEGNDGR</sequence>
<evidence type="ECO:0000313" key="3">
    <source>
        <dbReference type="Proteomes" id="UP000574133"/>
    </source>
</evidence>
<reference evidence="2 3" key="1">
    <citation type="submission" date="2020-08" db="EMBL/GenBank/DDBJ databases">
        <title>Cohnella phylogeny.</title>
        <authorList>
            <person name="Dunlap C."/>
        </authorList>
    </citation>
    <scope>NUCLEOTIDE SEQUENCE [LARGE SCALE GENOMIC DNA]</scope>
    <source>
        <strain evidence="2 3">DSM 103658</strain>
    </source>
</reference>
<keyword evidence="1" id="KW-0812">Transmembrane</keyword>
<evidence type="ECO:0000313" key="2">
    <source>
        <dbReference type="EMBL" id="MBB6678744.1"/>
    </source>
</evidence>
<accession>A0A841TBS9</accession>
<dbReference type="EMBL" id="JACJVN010000059">
    <property type="protein sequence ID" value="MBB6678744.1"/>
    <property type="molecule type" value="Genomic_DNA"/>
</dbReference>
<dbReference type="InterPro" id="IPR010690">
    <property type="entry name" value="YqfD"/>
</dbReference>
<protein>
    <submittedName>
        <fullName evidence="2">Sporulation protein YqfD</fullName>
    </submittedName>
</protein>
<feature type="transmembrane region" description="Helical" evidence="1">
    <location>
        <begin position="90"/>
        <end position="109"/>
    </location>
</feature>
<keyword evidence="1" id="KW-0472">Membrane</keyword>
<dbReference type="RefSeq" id="WP_185180008.1">
    <property type="nucleotide sequence ID" value="NZ_CBCSEP010000035.1"/>
</dbReference>